<accession>A0A412VZY4</accession>
<organism evidence="1 2">
    <name type="scientific">Odoribacter splanchnicus</name>
    <dbReference type="NCBI Taxonomy" id="28118"/>
    <lineage>
        <taxon>Bacteria</taxon>
        <taxon>Pseudomonadati</taxon>
        <taxon>Bacteroidota</taxon>
        <taxon>Bacteroidia</taxon>
        <taxon>Bacteroidales</taxon>
        <taxon>Odoribacteraceae</taxon>
        <taxon>Odoribacter</taxon>
    </lineage>
</organism>
<name>A0A412VZY4_9BACT</name>
<sequence length="147" mass="16817">MTDDYLFKISCEVGVTSSEISVEEITEKLGVSPHRFFRKGEEFSSRHSGTKGVRGYNLWAVSSSERIFKYENVRPAIKELRKILGGKKRERALLELKNDKRCDVSMFIRVETDDAGIGMDVLEDEIAFLNLMNWVHITCLPNQEIDG</sequence>
<gene>
    <name evidence="1" type="ORF">DWW24_21730</name>
</gene>
<dbReference type="Proteomes" id="UP000283426">
    <property type="component" value="Unassembled WGS sequence"/>
</dbReference>
<dbReference type="EMBL" id="QRYW01000081">
    <property type="protein sequence ID" value="RGV15862.1"/>
    <property type="molecule type" value="Genomic_DNA"/>
</dbReference>
<comment type="caution">
    <text evidence="1">The sequence shown here is derived from an EMBL/GenBank/DDBJ whole genome shotgun (WGS) entry which is preliminary data.</text>
</comment>
<protein>
    <submittedName>
        <fullName evidence="1">DUF4279 domain-containing protein</fullName>
    </submittedName>
</protein>
<evidence type="ECO:0000313" key="1">
    <source>
        <dbReference type="EMBL" id="RGV15862.1"/>
    </source>
</evidence>
<dbReference type="Pfam" id="PF14106">
    <property type="entry name" value="DUF4279"/>
    <property type="match status" value="1"/>
</dbReference>
<dbReference type="AlphaFoldDB" id="A0A412VZY4"/>
<dbReference type="RefSeq" id="WP_118108681.1">
    <property type="nucleotide sequence ID" value="NZ_JADNHN010000088.1"/>
</dbReference>
<proteinExistence type="predicted"/>
<reference evidence="1 2" key="1">
    <citation type="submission" date="2018-08" db="EMBL/GenBank/DDBJ databases">
        <title>A genome reference for cultivated species of the human gut microbiota.</title>
        <authorList>
            <person name="Zou Y."/>
            <person name="Xue W."/>
            <person name="Luo G."/>
        </authorList>
    </citation>
    <scope>NUCLEOTIDE SEQUENCE [LARGE SCALE GENOMIC DNA]</scope>
    <source>
        <strain evidence="1 2">AF14-6AC</strain>
    </source>
</reference>
<dbReference type="InterPro" id="IPR025459">
    <property type="entry name" value="DUF4279"/>
</dbReference>
<evidence type="ECO:0000313" key="2">
    <source>
        <dbReference type="Proteomes" id="UP000283426"/>
    </source>
</evidence>